<reference evidence="1" key="1">
    <citation type="submission" date="2022-10" db="EMBL/GenBank/DDBJ databases">
        <title>Genome Sequence of Xylaria curta.</title>
        <authorList>
            <person name="Buettner E."/>
        </authorList>
    </citation>
    <scope>NUCLEOTIDE SEQUENCE</scope>
    <source>
        <strain evidence="1">Babe10</strain>
    </source>
</reference>
<dbReference type="Proteomes" id="UP001143856">
    <property type="component" value="Unassembled WGS sequence"/>
</dbReference>
<proteinExistence type="predicted"/>
<organism evidence="1 2">
    <name type="scientific">Xylaria curta</name>
    <dbReference type="NCBI Taxonomy" id="42375"/>
    <lineage>
        <taxon>Eukaryota</taxon>
        <taxon>Fungi</taxon>
        <taxon>Dikarya</taxon>
        <taxon>Ascomycota</taxon>
        <taxon>Pezizomycotina</taxon>
        <taxon>Sordariomycetes</taxon>
        <taxon>Xylariomycetidae</taxon>
        <taxon>Xylariales</taxon>
        <taxon>Xylariaceae</taxon>
        <taxon>Xylaria</taxon>
    </lineage>
</organism>
<dbReference type="EMBL" id="JAPDGR010000383">
    <property type="protein sequence ID" value="KAJ2990779.1"/>
    <property type="molecule type" value="Genomic_DNA"/>
</dbReference>
<evidence type="ECO:0000313" key="2">
    <source>
        <dbReference type="Proteomes" id="UP001143856"/>
    </source>
</evidence>
<gene>
    <name evidence="1" type="ORF">NUW58_g2784</name>
</gene>
<accession>A0ACC1PGM2</accession>
<evidence type="ECO:0000313" key="1">
    <source>
        <dbReference type="EMBL" id="KAJ2990779.1"/>
    </source>
</evidence>
<keyword evidence="2" id="KW-1185">Reference proteome</keyword>
<comment type="caution">
    <text evidence="1">The sequence shown here is derived from an EMBL/GenBank/DDBJ whole genome shotgun (WGS) entry which is preliminary data.</text>
</comment>
<name>A0ACC1PGM2_9PEZI</name>
<sequence>MNSTGANPLDWEQSVTASVTDIEVDEMTQHEAISSQEMANASVVVAKAEDMFVYSDIDFSPLINDALYAMMATPNDNAGQLPGLPNTQQLDINQQVPPNLPDSFHALPVEVLMNLVDSMSAVDRATLALAYPQHFMNDNRLNIFTADAYAQLRIPTYEPVTHAVELERGPLIIRVITEGRLAVDQIGVILGQYERVCLDNNIDRHTFLNSMFPDNTPAGMPPNVASVREVYSCLHAAVQATRLDLIEHFIQRGANVHRVVSTSSEFGSHRLTPYQYAVRLAYDLRRSPAVFDAERFSRLEETAIALAYTSPCTALRPDLRPSYEMRTAIRGGIQRLAVHLLERLENTPNINRTSLRYRNSRGELLSSALRGFFPVPRVVTFLLETGVALRDLPARIGHSFTQEGLRGHPENAVVSFEWELQNQSPNIRHAMTAVYEIATDDRFLIQMQALAGVIINFNDTNAQTGILLYALIGGIQAASESQNWLLRNLDANALNGTALRVAIRHRSSDAVAFILRSLVARGESIDATIAGETYPSGYNSYWNLSPLTYALEQQSYAEAAILLSFGADVNTVPANIRHRVRVIHQRLRDGAVDPVHLVYRGTRPNNPVTRNEAVTSLDYVFGRLLFDLRYPLPAHYRNIRRPEFLFDDPANDSDSEQEPMENDLQKLSRQ</sequence>
<protein>
    <submittedName>
        <fullName evidence="1">Uncharacterized protein</fullName>
    </submittedName>
</protein>